<evidence type="ECO:0000256" key="1">
    <source>
        <dbReference type="ARBA" id="ARBA00000971"/>
    </source>
</evidence>
<protein>
    <recommendedName>
        <fullName evidence="2">peptidylprolyl isomerase</fullName>
        <ecNumber evidence="2">5.2.1.8</ecNumber>
    </recommendedName>
</protein>
<accession>A0A847ERW0</accession>
<dbReference type="Pfam" id="PF13624">
    <property type="entry name" value="SurA_N_3"/>
    <property type="match status" value="1"/>
</dbReference>
<dbReference type="InterPro" id="IPR050245">
    <property type="entry name" value="PrsA_foldase"/>
</dbReference>
<dbReference type="EMBL" id="JAAZAL010000012">
    <property type="protein sequence ID" value="NLE30693.1"/>
    <property type="molecule type" value="Genomic_DNA"/>
</dbReference>
<comment type="caution">
    <text evidence="6">The sequence shown here is derived from an EMBL/GenBank/DDBJ whole genome shotgun (WGS) entry which is preliminary data.</text>
</comment>
<dbReference type="Proteomes" id="UP000554004">
    <property type="component" value="Unassembled WGS sequence"/>
</dbReference>
<reference evidence="6 7" key="1">
    <citation type="journal article" date="2020" name="Biotechnol. Biofuels">
        <title>New insights from the biogas microbiome by comprehensive genome-resolved metagenomics of nearly 1600 species originating from multiple anaerobic digesters.</title>
        <authorList>
            <person name="Campanaro S."/>
            <person name="Treu L."/>
            <person name="Rodriguez-R L.M."/>
            <person name="Kovalovszki A."/>
            <person name="Ziels R.M."/>
            <person name="Maus I."/>
            <person name="Zhu X."/>
            <person name="Kougias P.G."/>
            <person name="Basile A."/>
            <person name="Luo G."/>
            <person name="Schluter A."/>
            <person name="Konstantinidis K.T."/>
            <person name="Angelidaki I."/>
        </authorList>
    </citation>
    <scope>NUCLEOTIDE SEQUENCE [LARGE SCALE GENOMIC DNA]</scope>
    <source>
        <strain evidence="6">AS06rmzACSIP_421</strain>
    </source>
</reference>
<evidence type="ECO:0000256" key="4">
    <source>
        <dbReference type="ARBA" id="ARBA00023110"/>
    </source>
</evidence>
<feature type="non-terminal residue" evidence="6">
    <location>
        <position position="169"/>
    </location>
</feature>
<organism evidence="6 7">
    <name type="scientific">Candidatus Dojkabacteria bacterium</name>
    <dbReference type="NCBI Taxonomy" id="2099670"/>
    <lineage>
        <taxon>Bacteria</taxon>
        <taxon>Candidatus Dojkabacteria</taxon>
    </lineage>
</organism>
<dbReference type="GO" id="GO:0003755">
    <property type="term" value="F:peptidyl-prolyl cis-trans isomerase activity"/>
    <property type="evidence" value="ECO:0007669"/>
    <property type="project" value="UniProtKB-KW"/>
</dbReference>
<sequence length="169" mass="19227">MAKVKVSKKVKSSKAPKKTISIKKPKIKIGKPKIKIEKPNFKKMVSKKTTKTLMLVLAGIILFILIDLFVQYLNNGYSVAVVDGSRITTKEYHQRLENSYGQTIAEQLIEEKLIEMEASKQGVEVTEQEIEEQLQEVIDNIGGEEAYETALIQNNITEEDLKYQIKLDQ</sequence>
<name>A0A847ERW0_9BACT</name>
<dbReference type="Gene3D" id="1.10.4030.10">
    <property type="entry name" value="Porin chaperone SurA, peptide-binding domain"/>
    <property type="match status" value="1"/>
</dbReference>
<evidence type="ECO:0000313" key="6">
    <source>
        <dbReference type="EMBL" id="NLE30693.1"/>
    </source>
</evidence>
<keyword evidence="4" id="KW-0697">Rotamase</keyword>
<keyword evidence="3" id="KW-0732">Signal</keyword>
<evidence type="ECO:0000313" key="7">
    <source>
        <dbReference type="Proteomes" id="UP000554004"/>
    </source>
</evidence>
<dbReference type="EC" id="5.2.1.8" evidence="2"/>
<comment type="catalytic activity">
    <reaction evidence="1">
        <text>[protein]-peptidylproline (omega=180) = [protein]-peptidylproline (omega=0)</text>
        <dbReference type="Rhea" id="RHEA:16237"/>
        <dbReference type="Rhea" id="RHEA-COMP:10747"/>
        <dbReference type="Rhea" id="RHEA-COMP:10748"/>
        <dbReference type="ChEBI" id="CHEBI:83833"/>
        <dbReference type="ChEBI" id="CHEBI:83834"/>
        <dbReference type="EC" id="5.2.1.8"/>
    </reaction>
</comment>
<evidence type="ECO:0000256" key="2">
    <source>
        <dbReference type="ARBA" id="ARBA00013194"/>
    </source>
</evidence>
<keyword evidence="5" id="KW-0413">Isomerase</keyword>
<dbReference type="PANTHER" id="PTHR47245">
    <property type="entry name" value="PEPTIDYLPROLYL ISOMERASE"/>
    <property type="match status" value="1"/>
</dbReference>
<dbReference type="InterPro" id="IPR027304">
    <property type="entry name" value="Trigger_fact/SurA_dom_sf"/>
</dbReference>
<proteinExistence type="predicted"/>
<dbReference type="AlphaFoldDB" id="A0A847ERW0"/>
<evidence type="ECO:0000256" key="3">
    <source>
        <dbReference type="ARBA" id="ARBA00022729"/>
    </source>
</evidence>
<dbReference type="SUPFAM" id="SSF109998">
    <property type="entry name" value="Triger factor/SurA peptide-binding domain-like"/>
    <property type="match status" value="1"/>
</dbReference>
<dbReference type="PANTHER" id="PTHR47245:SF1">
    <property type="entry name" value="FOLDASE PROTEIN PRSA"/>
    <property type="match status" value="1"/>
</dbReference>
<evidence type="ECO:0000256" key="5">
    <source>
        <dbReference type="ARBA" id="ARBA00023235"/>
    </source>
</evidence>
<gene>
    <name evidence="6" type="ORF">GX618_00240</name>
</gene>